<dbReference type="Gene3D" id="3.40.50.300">
    <property type="entry name" value="P-loop containing nucleotide triphosphate hydrolases"/>
    <property type="match status" value="1"/>
</dbReference>
<keyword evidence="2" id="KW-0813">Transport</keyword>
<dbReference type="PROSITE" id="PS50893">
    <property type="entry name" value="ABC_TRANSPORTER_2"/>
    <property type="match status" value="1"/>
</dbReference>
<proteinExistence type="inferred from homology"/>
<protein>
    <recommendedName>
        <fullName evidence="5">ABC transporter domain-containing protein</fullName>
    </recommendedName>
</protein>
<keyword evidence="3" id="KW-0547">Nucleotide-binding</keyword>
<name>A0A381V176_9ZZZZ</name>
<evidence type="ECO:0000256" key="3">
    <source>
        <dbReference type="ARBA" id="ARBA00022741"/>
    </source>
</evidence>
<dbReference type="SMART" id="SM00382">
    <property type="entry name" value="AAA"/>
    <property type="match status" value="1"/>
</dbReference>
<comment type="similarity">
    <text evidence="1">Belongs to the ABC transporter superfamily.</text>
</comment>
<dbReference type="GO" id="GO:0016887">
    <property type="term" value="F:ATP hydrolysis activity"/>
    <property type="evidence" value="ECO:0007669"/>
    <property type="project" value="InterPro"/>
</dbReference>
<dbReference type="PROSITE" id="PS00211">
    <property type="entry name" value="ABC_TRANSPORTER_1"/>
    <property type="match status" value="1"/>
</dbReference>
<keyword evidence="4" id="KW-0067">ATP-binding</keyword>
<dbReference type="InterPro" id="IPR003439">
    <property type="entry name" value="ABC_transporter-like_ATP-bd"/>
</dbReference>
<dbReference type="GO" id="GO:0005524">
    <property type="term" value="F:ATP binding"/>
    <property type="evidence" value="ECO:0007669"/>
    <property type="project" value="UniProtKB-KW"/>
</dbReference>
<dbReference type="InterPro" id="IPR027417">
    <property type="entry name" value="P-loop_NTPase"/>
</dbReference>
<evidence type="ECO:0000256" key="2">
    <source>
        <dbReference type="ARBA" id="ARBA00022448"/>
    </source>
</evidence>
<reference evidence="6" key="1">
    <citation type="submission" date="2018-05" db="EMBL/GenBank/DDBJ databases">
        <authorList>
            <person name="Lanie J.A."/>
            <person name="Ng W.-L."/>
            <person name="Kazmierczak K.M."/>
            <person name="Andrzejewski T.M."/>
            <person name="Davidsen T.M."/>
            <person name="Wayne K.J."/>
            <person name="Tettelin H."/>
            <person name="Glass J.I."/>
            <person name="Rusch D."/>
            <person name="Podicherti R."/>
            <person name="Tsui H.-C.T."/>
            <person name="Winkler M.E."/>
        </authorList>
    </citation>
    <scope>NUCLEOTIDE SEQUENCE</scope>
</reference>
<dbReference type="InterPro" id="IPR017871">
    <property type="entry name" value="ABC_transporter-like_CS"/>
</dbReference>
<accession>A0A381V176</accession>
<dbReference type="PANTHER" id="PTHR43869">
    <property type="entry name" value="GLYCINE BETAINE/PROLINE BETAINE TRANSPORT SYSTEM ATP-BINDING PROTEIN PROV"/>
    <property type="match status" value="1"/>
</dbReference>
<evidence type="ECO:0000256" key="1">
    <source>
        <dbReference type="ARBA" id="ARBA00005417"/>
    </source>
</evidence>
<evidence type="ECO:0000313" key="6">
    <source>
        <dbReference type="EMBL" id="SVA32983.1"/>
    </source>
</evidence>
<dbReference type="InterPro" id="IPR003593">
    <property type="entry name" value="AAA+_ATPase"/>
</dbReference>
<gene>
    <name evidence="6" type="ORF">METZ01_LOCUS85837</name>
</gene>
<sequence>MSSEDTSSQKNHPVIKCESVYKIFGENAERMLQEANGNVDAQVFQDAGCVVGVNNASFEVNSGEMLVVMGLSGSGKSTLLRCISRLTEATSGSIFIEGEDLLALSNKELIELRRNKMGMVFQSFALLPHKTVLENIAFPLQVKGNKLKDAMTRAKEMVDLVGLTGRENYFPRQLSGGQQQRVGIARSLAVEPDIWFLDEPFSALDPLIRKEMQDEFLRLQGVLNKTILFITHDFDEALRLADRIAIMKDGIIEQLDVPANIVLNPATEYVRKFTEEVPREKVLKIESVMDPVNSSEELSSLKVSKDAIIETVAEAVLNEDKAVAVVDKNDKIVGTLHNSKVIHMLFGESTQQEEKH</sequence>
<dbReference type="EMBL" id="UINC01007377">
    <property type="protein sequence ID" value="SVA32983.1"/>
    <property type="molecule type" value="Genomic_DNA"/>
</dbReference>
<dbReference type="FunFam" id="3.40.50.300:FF:000201">
    <property type="entry name" value="Glycine betaine/L-proline ABC transporter ATP-binding protein"/>
    <property type="match status" value="1"/>
</dbReference>
<feature type="domain" description="ABC transporter" evidence="5">
    <location>
        <begin position="15"/>
        <end position="274"/>
    </location>
</feature>
<evidence type="ECO:0000259" key="5">
    <source>
        <dbReference type="PROSITE" id="PS50893"/>
    </source>
</evidence>
<dbReference type="PANTHER" id="PTHR43869:SF1">
    <property type="entry name" value="GLYCINE BETAINE_PROLINE BETAINE TRANSPORT SYSTEM ATP-BINDING PROTEIN PROV"/>
    <property type="match status" value="1"/>
</dbReference>
<dbReference type="Pfam" id="PF00005">
    <property type="entry name" value="ABC_tran"/>
    <property type="match status" value="1"/>
</dbReference>
<evidence type="ECO:0000256" key="4">
    <source>
        <dbReference type="ARBA" id="ARBA00022840"/>
    </source>
</evidence>
<dbReference type="GO" id="GO:0006950">
    <property type="term" value="P:response to stress"/>
    <property type="evidence" value="ECO:0007669"/>
    <property type="project" value="UniProtKB-ARBA"/>
</dbReference>
<organism evidence="6">
    <name type="scientific">marine metagenome</name>
    <dbReference type="NCBI Taxonomy" id="408172"/>
    <lineage>
        <taxon>unclassified sequences</taxon>
        <taxon>metagenomes</taxon>
        <taxon>ecological metagenomes</taxon>
    </lineage>
</organism>
<dbReference type="AlphaFoldDB" id="A0A381V176"/>
<dbReference type="InterPro" id="IPR051921">
    <property type="entry name" value="ABC_osmolyte_uptake_ATP-bind"/>
</dbReference>
<dbReference type="SUPFAM" id="SSF52540">
    <property type="entry name" value="P-loop containing nucleoside triphosphate hydrolases"/>
    <property type="match status" value="1"/>
</dbReference>